<dbReference type="InterPro" id="IPR037523">
    <property type="entry name" value="VOC_core"/>
</dbReference>
<dbReference type="EMBL" id="JBIQWL010000004">
    <property type="protein sequence ID" value="MFH8251215.1"/>
    <property type="molecule type" value="Genomic_DNA"/>
</dbReference>
<dbReference type="InterPro" id="IPR029068">
    <property type="entry name" value="Glyas_Bleomycin-R_OHBP_Dase"/>
</dbReference>
<proteinExistence type="predicted"/>
<sequence>MTLPQRKITHVGYVVTDIDDAVEWAVSTLGAGPFFLIPNLHFDTCTFEGRPAEYDHTSAFGQWGEIIVELTVVHSSTPPELAETIGRPAPRVGHVGWLADDLLADSALLEAEGLPVFHTGASGPVSARWHDARSRLGHHIEILGRTPQLEAFYALIRSSSIGWDGSEPLRPGPGG</sequence>
<name>A0ABW7Q8L4_9MICO</name>
<gene>
    <name evidence="2" type="ORF">ACH3VR_12665</name>
</gene>
<evidence type="ECO:0000313" key="3">
    <source>
        <dbReference type="Proteomes" id="UP001610861"/>
    </source>
</evidence>
<dbReference type="Proteomes" id="UP001610861">
    <property type="component" value="Unassembled WGS sequence"/>
</dbReference>
<reference evidence="2 3" key="1">
    <citation type="submission" date="2024-09" db="EMBL/GenBank/DDBJ databases">
        <authorList>
            <person name="Pan X."/>
        </authorList>
    </citation>
    <scope>NUCLEOTIDE SEQUENCE [LARGE SCALE GENOMIC DNA]</scope>
    <source>
        <strain evidence="2 3">B2969</strain>
    </source>
</reference>
<comment type="caution">
    <text evidence="2">The sequence shown here is derived from an EMBL/GenBank/DDBJ whole genome shotgun (WGS) entry which is preliminary data.</text>
</comment>
<dbReference type="Pfam" id="PF13669">
    <property type="entry name" value="Glyoxalase_4"/>
    <property type="match status" value="1"/>
</dbReference>
<organism evidence="2 3">
    <name type="scientific">Microbacterium alkaliflavum</name>
    <dbReference type="NCBI Taxonomy" id="3248839"/>
    <lineage>
        <taxon>Bacteria</taxon>
        <taxon>Bacillati</taxon>
        <taxon>Actinomycetota</taxon>
        <taxon>Actinomycetes</taxon>
        <taxon>Micrococcales</taxon>
        <taxon>Microbacteriaceae</taxon>
        <taxon>Microbacterium</taxon>
    </lineage>
</organism>
<dbReference type="SUPFAM" id="SSF54593">
    <property type="entry name" value="Glyoxalase/Bleomycin resistance protein/Dihydroxybiphenyl dioxygenase"/>
    <property type="match status" value="1"/>
</dbReference>
<evidence type="ECO:0000259" key="1">
    <source>
        <dbReference type="PROSITE" id="PS51819"/>
    </source>
</evidence>
<protein>
    <submittedName>
        <fullName evidence="2">VOC family protein</fullName>
    </submittedName>
</protein>
<keyword evidence="3" id="KW-1185">Reference proteome</keyword>
<dbReference type="Gene3D" id="3.10.180.10">
    <property type="entry name" value="2,3-Dihydroxybiphenyl 1,2-Dioxygenase, domain 1"/>
    <property type="match status" value="1"/>
</dbReference>
<feature type="domain" description="VOC" evidence="1">
    <location>
        <begin position="7"/>
        <end position="145"/>
    </location>
</feature>
<evidence type="ECO:0000313" key="2">
    <source>
        <dbReference type="EMBL" id="MFH8251215.1"/>
    </source>
</evidence>
<dbReference type="RefSeq" id="WP_397556669.1">
    <property type="nucleotide sequence ID" value="NZ_JBIQWL010000004.1"/>
</dbReference>
<dbReference type="PROSITE" id="PS51819">
    <property type="entry name" value="VOC"/>
    <property type="match status" value="1"/>
</dbReference>
<accession>A0ABW7Q8L4</accession>